<proteinExistence type="inferred from homology"/>
<dbReference type="Pfam" id="PF00425">
    <property type="entry name" value="Chorismate_bind"/>
    <property type="match status" value="1"/>
</dbReference>
<dbReference type="AlphaFoldDB" id="A0A7W9IAT9"/>
<sequence>MSLIGAHVGLAPAGSLLAAYRADSCFVFSSARGALLAEGAYFTVSSPPRDGGLADLAARVGGSLRGAAAAGHEHPIVVGAVPFSSATDACLVIPRSVRHAPTLVPPGHHLRYKYLLGREEAVPHPESYVEAVREAITHLRSGRLAKVVLARSLRIPFDGRLTPLLAALARHDPAGYTFAVPLRDGRVLLGASPELLVSRRGRNVAANPLAGSAPRSADPAEDRSRARGLLESAKDRHEHALVVDAVAESLRPLCGTLTVPAEPVLTRTATMWHLSTTVTGELADPGVSSLTLAAALHPTPAVCGVPTEAARRLIAELEPFDRDFYTGVVGWENASGDGEWALTIRCAIADGSVISLFAGAGIVADSDPEAELAETTAKFGTALRALGLTHA</sequence>
<dbReference type="Gene3D" id="3.60.120.10">
    <property type="entry name" value="Anthranilate synthase"/>
    <property type="match status" value="1"/>
</dbReference>
<protein>
    <recommendedName>
        <fullName evidence="3">isochorismate synthase</fullName>
        <ecNumber evidence="3">5.4.4.2</ecNumber>
    </recommendedName>
    <alternativeName>
        <fullName evidence="5">Isochorismate mutase</fullName>
    </alternativeName>
</protein>
<dbReference type="SUPFAM" id="SSF56322">
    <property type="entry name" value="ADC synthase"/>
    <property type="match status" value="1"/>
</dbReference>
<dbReference type="PANTHER" id="PTHR42839:SF2">
    <property type="entry name" value="ISOCHORISMATE SYNTHASE ENTC"/>
    <property type="match status" value="1"/>
</dbReference>
<dbReference type="RefSeq" id="WP_184540476.1">
    <property type="nucleotide sequence ID" value="NZ_JACHMP010000001.1"/>
</dbReference>
<keyword evidence="4 7" id="KW-0413">Isomerase</keyword>
<comment type="similarity">
    <text evidence="2">Belongs to the isochorismate synthase family.</text>
</comment>
<evidence type="ECO:0000313" key="8">
    <source>
        <dbReference type="Proteomes" id="UP000540685"/>
    </source>
</evidence>
<comment type="catalytic activity">
    <reaction evidence="1">
        <text>chorismate = isochorismate</text>
        <dbReference type="Rhea" id="RHEA:18985"/>
        <dbReference type="ChEBI" id="CHEBI:29748"/>
        <dbReference type="ChEBI" id="CHEBI:29780"/>
        <dbReference type="EC" id="5.4.4.2"/>
    </reaction>
</comment>
<keyword evidence="8" id="KW-1185">Reference proteome</keyword>
<dbReference type="EC" id="5.4.4.2" evidence="3"/>
<dbReference type="InterPro" id="IPR005801">
    <property type="entry name" value="ADC_synthase"/>
</dbReference>
<accession>A0A7W9IAT9</accession>
<evidence type="ECO:0000256" key="4">
    <source>
        <dbReference type="ARBA" id="ARBA00023235"/>
    </source>
</evidence>
<organism evidence="7 8">
    <name type="scientific">Streptosporangium becharense</name>
    <dbReference type="NCBI Taxonomy" id="1816182"/>
    <lineage>
        <taxon>Bacteria</taxon>
        <taxon>Bacillati</taxon>
        <taxon>Actinomycetota</taxon>
        <taxon>Actinomycetes</taxon>
        <taxon>Streptosporangiales</taxon>
        <taxon>Streptosporangiaceae</taxon>
        <taxon>Streptosporangium</taxon>
    </lineage>
</organism>
<comment type="caution">
    <text evidence="7">The sequence shown here is derived from an EMBL/GenBank/DDBJ whole genome shotgun (WGS) entry which is preliminary data.</text>
</comment>
<dbReference type="InterPro" id="IPR004561">
    <property type="entry name" value="IsoChor_synthase"/>
</dbReference>
<evidence type="ECO:0000313" key="7">
    <source>
        <dbReference type="EMBL" id="MBB5817327.1"/>
    </source>
</evidence>
<reference evidence="7 8" key="1">
    <citation type="submission" date="2020-08" db="EMBL/GenBank/DDBJ databases">
        <title>Sequencing the genomes of 1000 actinobacteria strains.</title>
        <authorList>
            <person name="Klenk H.-P."/>
        </authorList>
    </citation>
    <scope>NUCLEOTIDE SEQUENCE [LARGE SCALE GENOMIC DNA]</scope>
    <source>
        <strain evidence="7 8">DSM 46887</strain>
    </source>
</reference>
<gene>
    <name evidence="7" type="ORF">F4562_000389</name>
</gene>
<evidence type="ECO:0000256" key="1">
    <source>
        <dbReference type="ARBA" id="ARBA00000799"/>
    </source>
</evidence>
<evidence type="ECO:0000256" key="5">
    <source>
        <dbReference type="ARBA" id="ARBA00041564"/>
    </source>
</evidence>
<evidence type="ECO:0000259" key="6">
    <source>
        <dbReference type="Pfam" id="PF00425"/>
    </source>
</evidence>
<evidence type="ECO:0000256" key="3">
    <source>
        <dbReference type="ARBA" id="ARBA00012824"/>
    </source>
</evidence>
<dbReference type="EMBL" id="JACHMP010000001">
    <property type="protein sequence ID" value="MBB5817327.1"/>
    <property type="molecule type" value="Genomic_DNA"/>
</dbReference>
<dbReference type="Proteomes" id="UP000540685">
    <property type="component" value="Unassembled WGS sequence"/>
</dbReference>
<dbReference type="NCBIfam" id="TIGR00543">
    <property type="entry name" value="isochor_syn"/>
    <property type="match status" value="1"/>
</dbReference>
<evidence type="ECO:0000256" key="2">
    <source>
        <dbReference type="ARBA" id="ARBA00005297"/>
    </source>
</evidence>
<dbReference type="InterPro" id="IPR015890">
    <property type="entry name" value="Chorismate_C"/>
</dbReference>
<dbReference type="PANTHER" id="PTHR42839">
    <property type="entry name" value="ISOCHORISMATE SYNTHASE ENTC"/>
    <property type="match status" value="1"/>
</dbReference>
<dbReference type="GO" id="GO:0009697">
    <property type="term" value="P:salicylic acid biosynthetic process"/>
    <property type="evidence" value="ECO:0007669"/>
    <property type="project" value="TreeGrafter"/>
</dbReference>
<feature type="domain" description="Chorismate-utilising enzyme C-terminal" evidence="6">
    <location>
        <begin position="126"/>
        <end position="378"/>
    </location>
</feature>
<name>A0A7W9IAT9_9ACTN</name>
<dbReference type="GO" id="GO:0008909">
    <property type="term" value="F:isochorismate synthase activity"/>
    <property type="evidence" value="ECO:0007669"/>
    <property type="project" value="UniProtKB-EC"/>
</dbReference>